<dbReference type="InterPro" id="IPR016181">
    <property type="entry name" value="Acyl_CoA_acyltransferase"/>
</dbReference>
<evidence type="ECO:0000259" key="3">
    <source>
        <dbReference type="PROSITE" id="PS51186"/>
    </source>
</evidence>
<gene>
    <name evidence="4" type="ORF">GGQ83_001917</name>
</gene>
<name>A0A840ADM5_9PROT</name>
<sequence length="155" mass="15851">MTPRPFTAEDGDAVAALVRALNAEEGYDPALSPDAAALREAFLGPRAVGQLLVVGRPAVGYLTLHPSFETTKGVRCARMGDLYVAPGHRRQGLARALVAAAAAEVRAAGGSFIEWTALPGNAGGLAFYNAIGAEAETLSVLSLEGAAFEALADSA</sequence>
<dbReference type="PANTHER" id="PTHR43877">
    <property type="entry name" value="AMINOALKYLPHOSPHONATE N-ACETYLTRANSFERASE-RELATED-RELATED"/>
    <property type="match status" value="1"/>
</dbReference>
<protein>
    <submittedName>
        <fullName evidence="4">GNAT superfamily N-acetyltransferase</fullName>
    </submittedName>
</protein>
<evidence type="ECO:0000256" key="2">
    <source>
        <dbReference type="ARBA" id="ARBA00023315"/>
    </source>
</evidence>
<reference evidence="4 5" key="1">
    <citation type="submission" date="2020-08" db="EMBL/GenBank/DDBJ databases">
        <title>Genomic Encyclopedia of Type Strains, Phase IV (KMG-IV): sequencing the most valuable type-strain genomes for metagenomic binning, comparative biology and taxonomic classification.</title>
        <authorList>
            <person name="Goeker M."/>
        </authorList>
    </citation>
    <scope>NUCLEOTIDE SEQUENCE [LARGE SCALE GENOMIC DNA]</scope>
    <source>
        <strain evidence="4 5">DSM 19979</strain>
    </source>
</reference>
<dbReference type="EMBL" id="JACIDJ010000002">
    <property type="protein sequence ID" value="MBB3898480.1"/>
    <property type="molecule type" value="Genomic_DNA"/>
</dbReference>
<dbReference type="PANTHER" id="PTHR43877:SF1">
    <property type="entry name" value="ACETYLTRANSFERASE"/>
    <property type="match status" value="1"/>
</dbReference>
<dbReference type="GO" id="GO:0016747">
    <property type="term" value="F:acyltransferase activity, transferring groups other than amino-acyl groups"/>
    <property type="evidence" value="ECO:0007669"/>
    <property type="project" value="InterPro"/>
</dbReference>
<dbReference type="Gene3D" id="3.40.630.30">
    <property type="match status" value="1"/>
</dbReference>
<dbReference type="PROSITE" id="PS51186">
    <property type="entry name" value="GNAT"/>
    <property type="match status" value="1"/>
</dbReference>
<comment type="caution">
    <text evidence="4">The sequence shown here is derived from an EMBL/GenBank/DDBJ whole genome shotgun (WGS) entry which is preliminary data.</text>
</comment>
<evidence type="ECO:0000313" key="5">
    <source>
        <dbReference type="Proteomes" id="UP000553193"/>
    </source>
</evidence>
<evidence type="ECO:0000256" key="1">
    <source>
        <dbReference type="ARBA" id="ARBA00022679"/>
    </source>
</evidence>
<proteinExistence type="predicted"/>
<dbReference type="InterPro" id="IPR000182">
    <property type="entry name" value="GNAT_dom"/>
</dbReference>
<dbReference type="RefSeq" id="WP_184383538.1">
    <property type="nucleotide sequence ID" value="NZ_JACIDJ010000002.1"/>
</dbReference>
<keyword evidence="5" id="KW-1185">Reference proteome</keyword>
<keyword evidence="2" id="KW-0012">Acyltransferase</keyword>
<evidence type="ECO:0000313" key="4">
    <source>
        <dbReference type="EMBL" id="MBB3898480.1"/>
    </source>
</evidence>
<dbReference type="Proteomes" id="UP000553193">
    <property type="component" value="Unassembled WGS sequence"/>
</dbReference>
<accession>A0A840ADM5</accession>
<dbReference type="SUPFAM" id="SSF55729">
    <property type="entry name" value="Acyl-CoA N-acyltransferases (Nat)"/>
    <property type="match status" value="1"/>
</dbReference>
<feature type="domain" description="N-acetyltransferase" evidence="3">
    <location>
        <begin position="1"/>
        <end position="155"/>
    </location>
</feature>
<keyword evidence="1 4" id="KW-0808">Transferase</keyword>
<dbReference type="Pfam" id="PF00583">
    <property type="entry name" value="Acetyltransf_1"/>
    <property type="match status" value="1"/>
</dbReference>
<organism evidence="4 5">
    <name type="scientific">Roseococcus suduntuyensis</name>
    <dbReference type="NCBI Taxonomy" id="455361"/>
    <lineage>
        <taxon>Bacteria</taxon>
        <taxon>Pseudomonadati</taxon>
        <taxon>Pseudomonadota</taxon>
        <taxon>Alphaproteobacteria</taxon>
        <taxon>Acetobacterales</taxon>
        <taxon>Roseomonadaceae</taxon>
        <taxon>Roseococcus</taxon>
    </lineage>
</organism>
<dbReference type="AlphaFoldDB" id="A0A840ADM5"/>
<dbReference type="InterPro" id="IPR050832">
    <property type="entry name" value="Bact_Acetyltransf"/>
</dbReference>